<feature type="compositionally biased region" description="Basic and acidic residues" evidence="1">
    <location>
        <begin position="609"/>
        <end position="624"/>
    </location>
</feature>
<name>A0A8D8Q3I6_9HEMI</name>
<feature type="region of interest" description="Disordered" evidence="1">
    <location>
        <begin position="226"/>
        <end position="286"/>
    </location>
</feature>
<feature type="region of interest" description="Disordered" evidence="1">
    <location>
        <begin position="346"/>
        <end position="816"/>
    </location>
</feature>
<feature type="compositionally biased region" description="Basic and acidic residues" evidence="1">
    <location>
        <begin position="433"/>
        <end position="446"/>
    </location>
</feature>
<feature type="compositionally biased region" description="Basic and acidic residues" evidence="1">
    <location>
        <begin position="403"/>
        <end position="417"/>
    </location>
</feature>
<reference evidence="2" key="1">
    <citation type="submission" date="2021-05" db="EMBL/GenBank/DDBJ databases">
        <authorList>
            <person name="Alioto T."/>
            <person name="Alioto T."/>
            <person name="Gomez Garrido J."/>
        </authorList>
    </citation>
    <scope>NUCLEOTIDE SEQUENCE</scope>
</reference>
<dbReference type="AlphaFoldDB" id="A0A8D8Q3I6"/>
<feature type="region of interest" description="Disordered" evidence="1">
    <location>
        <begin position="161"/>
        <end position="181"/>
    </location>
</feature>
<feature type="compositionally biased region" description="Polar residues" evidence="1">
    <location>
        <begin position="702"/>
        <end position="801"/>
    </location>
</feature>
<evidence type="ECO:0000313" key="2">
    <source>
        <dbReference type="EMBL" id="CAG6624369.1"/>
    </source>
</evidence>
<feature type="compositionally biased region" description="Basic and acidic residues" evidence="1">
    <location>
        <begin position="170"/>
        <end position="181"/>
    </location>
</feature>
<evidence type="ECO:0000256" key="1">
    <source>
        <dbReference type="SAM" id="MobiDB-lite"/>
    </source>
</evidence>
<dbReference type="EMBL" id="HBUF01057048">
    <property type="protein sequence ID" value="CAG6624369.1"/>
    <property type="molecule type" value="Transcribed_RNA"/>
</dbReference>
<proteinExistence type="predicted"/>
<organism evidence="2">
    <name type="scientific">Cacopsylla melanoneura</name>
    <dbReference type="NCBI Taxonomy" id="428564"/>
    <lineage>
        <taxon>Eukaryota</taxon>
        <taxon>Metazoa</taxon>
        <taxon>Ecdysozoa</taxon>
        <taxon>Arthropoda</taxon>
        <taxon>Hexapoda</taxon>
        <taxon>Insecta</taxon>
        <taxon>Pterygota</taxon>
        <taxon>Neoptera</taxon>
        <taxon>Paraneoptera</taxon>
        <taxon>Hemiptera</taxon>
        <taxon>Sternorrhyncha</taxon>
        <taxon>Psylloidea</taxon>
        <taxon>Psyllidae</taxon>
        <taxon>Psyllinae</taxon>
        <taxon>Cacopsylla</taxon>
    </lineage>
</organism>
<feature type="compositionally biased region" description="Acidic residues" evidence="1">
    <location>
        <begin position="478"/>
        <end position="489"/>
    </location>
</feature>
<feature type="compositionally biased region" description="Polar residues" evidence="1">
    <location>
        <begin position="668"/>
        <end position="678"/>
    </location>
</feature>
<accession>A0A8D8Q3I6</accession>
<feature type="compositionally biased region" description="Basic and acidic residues" evidence="1">
    <location>
        <begin position="505"/>
        <end position="514"/>
    </location>
</feature>
<sequence>MSYQEAPSKLNSTINLRHTNFLTRMDSLLQGLKEFKTSYDEYFTDITQQCLDLEDRFDDVRIQKEVILTRYQCLKRKEKEGCKTCLALEKQLGKKSGIIKQYEVKLKNIANLLYVNTVNTEANQKQLMSNIMNTEQAQSQNSPCHDRKKDKDCVDEKEEELEENVSSENSQRKNKIEQGSKILVHENEDEEYFETTIRRKTPENAETVMEIPETFCEDFTSYDHPRKIPVEKSPDVSYETPSKKRKFAELSPPNTDKAAASQRSPKLNRAENQTGSPPPLSPKTKTVAAMKERNIVSLTKANAAVLCNSPSLITKAKLKSTDLLCNSPSLITKAKLKSTYLLCNSPSHITKPKLRSQGKSQETEGNIMKEVGKVRKDSNDARDKEQRNLPTRVSEDEEDGEDIHEQDKENSENDETRFPLLEPMDKDEDDNNSDSKEDNTNRDSKENNTSSSPKSGKQSTSQSKEKKMNASKVWENIEFSDDDDDDSDDFVDKTRKSKQQASSRNSHETNEKSKQTSSNCDETSKKSKQTSSNNKEEQNASFAFAKPADADTSKSKWKLKLAGGGSSSVNKSTRLKQTKLSMEKKVGKVDITQVEGYNGGVTPSGNSQKGKESSETGREKRLIIEETQLQSEEESDTDIEAERKDLANKQDCGNLKKAKQQTTNKQTCGNESTDSNSSDTERKIRVRPLSQLTDESMLFQPNAVSTQKTKSQLKNTNTTKQAISTRQCDKMNTSPARRTTRQSPNKNEGTSGCNEEPSSSNKGTSRCTTPKSETRTGSRVRSNTKSGNSGTDAASTSNMGRSNVRKPLFLPKEAKESKKEDFTSKWTCPECIDYYVDGYGAGILKIRPPPKKCGHNGKYPATPPDFWDPMCS</sequence>
<feature type="compositionally biased region" description="Polar residues" evidence="1">
    <location>
        <begin position="261"/>
        <end position="275"/>
    </location>
</feature>
<feature type="compositionally biased region" description="Low complexity" evidence="1">
    <location>
        <begin position="449"/>
        <end position="462"/>
    </location>
</feature>
<feature type="compositionally biased region" description="Basic and acidic residues" evidence="1">
    <location>
        <begin position="370"/>
        <end position="387"/>
    </location>
</feature>
<protein>
    <submittedName>
        <fullName evidence="2">Uncharacterized protein</fullName>
    </submittedName>
</protein>